<dbReference type="InterPro" id="IPR029052">
    <property type="entry name" value="Metallo-depent_PP-like"/>
</dbReference>
<gene>
    <name evidence="3" type="ORF">AKJ09_00351</name>
</gene>
<evidence type="ECO:0000259" key="2">
    <source>
        <dbReference type="Pfam" id="PF00149"/>
    </source>
</evidence>
<evidence type="ECO:0000313" key="4">
    <source>
        <dbReference type="Proteomes" id="UP000064967"/>
    </source>
</evidence>
<dbReference type="PANTHER" id="PTHR46546">
    <property type="entry name" value="SHEWANELLA-LIKE PROTEIN PHOSPHATASE 1"/>
    <property type="match status" value="1"/>
</dbReference>
<feature type="chain" id="PRO_5005465573" evidence="1">
    <location>
        <begin position="25"/>
        <end position="341"/>
    </location>
</feature>
<dbReference type="Proteomes" id="UP000064967">
    <property type="component" value="Chromosome"/>
</dbReference>
<keyword evidence="4" id="KW-1185">Reference proteome</keyword>
<dbReference type="Pfam" id="PF00149">
    <property type="entry name" value="Metallophos"/>
    <property type="match status" value="1"/>
</dbReference>
<organism evidence="3 4">
    <name type="scientific">Labilithrix luteola</name>
    <dbReference type="NCBI Taxonomy" id="1391654"/>
    <lineage>
        <taxon>Bacteria</taxon>
        <taxon>Pseudomonadati</taxon>
        <taxon>Myxococcota</taxon>
        <taxon>Polyangia</taxon>
        <taxon>Polyangiales</taxon>
        <taxon>Labilitrichaceae</taxon>
        <taxon>Labilithrix</taxon>
    </lineage>
</organism>
<feature type="signal peptide" evidence="1">
    <location>
        <begin position="1"/>
        <end position="24"/>
    </location>
</feature>
<dbReference type="Gene3D" id="3.60.21.10">
    <property type="match status" value="1"/>
</dbReference>
<dbReference type="OrthoDB" id="7550081at2"/>
<feature type="domain" description="Calcineurin-like phosphoesterase" evidence="2">
    <location>
        <begin position="59"/>
        <end position="279"/>
    </location>
</feature>
<dbReference type="RefSeq" id="WP_146645403.1">
    <property type="nucleotide sequence ID" value="NZ_CP012333.1"/>
</dbReference>
<dbReference type="EMBL" id="CP012333">
    <property type="protein sequence ID" value="AKU93687.1"/>
    <property type="molecule type" value="Genomic_DNA"/>
</dbReference>
<proteinExistence type="predicted"/>
<dbReference type="KEGG" id="llu:AKJ09_00351"/>
<sequence>MRPRSIATLFLGLSLALVSLHCSAEVEGETTGEEDAITARTRNFTTNPAIVQVDNVKDIYAVSDAHGQYEIFTTLLANNHLIDAVNPDPTKTKWTGGAATLVVAGDMIDKGPKSLDVIDLVRTLQADAPRSGGRVIATMGNHEAEFMADPNNKKATGSSEVDRCGIDSELLAAHIPPASLVKGTDPGGRGAWIANLPLGARVNKWFFSHGGNTSQNSIKDLEKTLEKGLTKTGFGDKDITGNDSILEAQNWYGDPTDPKAGKKAAAALGVDHIVFGHDPGAFGARGRVAKSSNGILVKIDTAMGIHQASGISQGFLLHVEVGGSYEMAEILDSSGNATPLL</sequence>
<dbReference type="InterPro" id="IPR004843">
    <property type="entry name" value="Calcineurin-like_PHP"/>
</dbReference>
<protein>
    <submittedName>
        <fullName evidence="3">Serine-threonine protein phosphatase</fullName>
    </submittedName>
</protein>
<reference evidence="3 4" key="1">
    <citation type="submission" date="2015-08" db="EMBL/GenBank/DDBJ databases">
        <authorList>
            <person name="Babu N.S."/>
            <person name="Beckwith C.J."/>
            <person name="Beseler K.G."/>
            <person name="Brison A."/>
            <person name="Carone J.V."/>
            <person name="Caskin T.P."/>
            <person name="Diamond M."/>
            <person name="Durham M.E."/>
            <person name="Foxe J.M."/>
            <person name="Go M."/>
            <person name="Henderson B.A."/>
            <person name="Jones I.B."/>
            <person name="McGettigan J.A."/>
            <person name="Micheletti S.J."/>
            <person name="Nasrallah M.E."/>
            <person name="Ortiz D."/>
            <person name="Piller C.R."/>
            <person name="Privatt S.R."/>
            <person name="Schneider S.L."/>
            <person name="Sharp S."/>
            <person name="Smith T.C."/>
            <person name="Stanton J.D."/>
            <person name="Ullery H.E."/>
            <person name="Wilson R.J."/>
            <person name="Serrano M.G."/>
            <person name="Buck G."/>
            <person name="Lee V."/>
            <person name="Wang Y."/>
            <person name="Carvalho R."/>
            <person name="Voegtly L."/>
            <person name="Shi R."/>
            <person name="Duckworth R."/>
            <person name="Johnson A."/>
            <person name="Loviza R."/>
            <person name="Walstead R."/>
            <person name="Shah Z."/>
            <person name="Kiflezghi M."/>
            <person name="Wade K."/>
            <person name="Ball S.L."/>
            <person name="Bradley K.W."/>
            <person name="Asai D.J."/>
            <person name="Bowman C.A."/>
            <person name="Russell D.A."/>
            <person name="Pope W.H."/>
            <person name="Jacobs-Sera D."/>
            <person name="Hendrix R.W."/>
            <person name="Hatfull G.F."/>
        </authorList>
    </citation>
    <scope>NUCLEOTIDE SEQUENCE [LARGE SCALE GENOMIC DNA]</scope>
    <source>
        <strain evidence="3 4">DSM 27648</strain>
    </source>
</reference>
<dbReference type="PANTHER" id="PTHR46546:SF4">
    <property type="entry name" value="SHEWANELLA-LIKE PROTEIN PHOSPHATASE 1"/>
    <property type="match status" value="1"/>
</dbReference>
<dbReference type="STRING" id="1391654.AKJ09_00351"/>
<accession>A0A0K1PJI8</accession>
<name>A0A0K1PJI8_9BACT</name>
<keyword evidence="1" id="KW-0732">Signal</keyword>
<dbReference type="SUPFAM" id="SSF56300">
    <property type="entry name" value="Metallo-dependent phosphatases"/>
    <property type="match status" value="1"/>
</dbReference>
<dbReference type="GO" id="GO:0016787">
    <property type="term" value="F:hydrolase activity"/>
    <property type="evidence" value="ECO:0007669"/>
    <property type="project" value="InterPro"/>
</dbReference>
<dbReference type="AlphaFoldDB" id="A0A0K1PJI8"/>
<evidence type="ECO:0000256" key="1">
    <source>
        <dbReference type="SAM" id="SignalP"/>
    </source>
</evidence>
<evidence type="ECO:0000313" key="3">
    <source>
        <dbReference type="EMBL" id="AKU93687.1"/>
    </source>
</evidence>